<evidence type="ECO:0000256" key="3">
    <source>
        <dbReference type="ARBA" id="ARBA00022741"/>
    </source>
</evidence>
<protein>
    <recommendedName>
        <fullName evidence="12">ABC transporter ATP-binding protein</fullName>
    </recommendedName>
</protein>
<evidence type="ECO:0000259" key="9">
    <source>
        <dbReference type="PROSITE" id="PS50929"/>
    </source>
</evidence>
<evidence type="ECO:0000313" key="10">
    <source>
        <dbReference type="EMBL" id="AIK97158.1"/>
    </source>
</evidence>
<dbReference type="Pfam" id="PF00664">
    <property type="entry name" value="ABC_membrane"/>
    <property type="match status" value="1"/>
</dbReference>
<dbReference type="PROSITE" id="PS50893">
    <property type="entry name" value="ABC_TRANSPORTER_2"/>
    <property type="match status" value="1"/>
</dbReference>
<evidence type="ECO:0000256" key="5">
    <source>
        <dbReference type="ARBA" id="ARBA00022989"/>
    </source>
</evidence>
<keyword evidence="2 7" id="KW-0812">Transmembrane</keyword>
<keyword evidence="5 7" id="KW-1133">Transmembrane helix</keyword>
<dbReference type="PROSITE" id="PS50929">
    <property type="entry name" value="ABC_TM1F"/>
    <property type="match status" value="1"/>
</dbReference>
<dbReference type="Gene3D" id="3.40.50.300">
    <property type="entry name" value="P-loop containing nucleotide triphosphate hydrolases"/>
    <property type="match status" value="1"/>
</dbReference>
<feature type="transmembrane region" description="Helical" evidence="7">
    <location>
        <begin position="282"/>
        <end position="300"/>
    </location>
</feature>
<dbReference type="STRING" id="91604.ID47_11100"/>
<dbReference type="AlphaFoldDB" id="A0A077AZL7"/>
<feature type="domain" description="ABC transmembrane type-1" evidence="9">
    <location>
        <begin position="146"/>
        <end position="424"/>
    </location>
</feature>
<evidence type="ECO:0000256" key="2">
    <source>
        <dbReference type="ARBA" id="ARBA00022692"/>
    </source>
</evidence>
<dbReference type="InterPro" id="IPR036640">
    <property type="entry name" value="ABC1_TM_sf"/>
</dbReference>
<feature type="transmembrane region" description="Helical" evidence="7">
    <location>
        <begin position="178"/>
        <end position="199"/>
    </location>
</feature>
<name>A0A077AZL7_9PROT</name>
<dbReference type="OrthoDB" id="5288404at2"/>
<dbReference type="HOGENOM" id="CLU_000604_95_6_5"/>
<dbReference type="InterPro" id="IPR003593">
    <property type="entry name" value="AAA+_ATPase"/>
</dbReference>
<keyword evidence="11" id="KW-1185">Reference proteome</keyword>
<dbReference type="Proteomes" id="UP000028926">
    <property type="component" value="Chromosome"/>
</dbReference>
<keyword evidence="4" id="KW-0067">ATP-binding</keyword>
<dbReference type="GO" id="GO:0016887">
    <property type="term" value="F:ATP hydrolysis activity"/>
    <property type="evidence" value="ECO:0007669"/>
    <property type="project" value="InterPro"/>
</dbReference>
<organism evidence="10 11">
    <name type="scientific">Candidatus Odyssella acanthamoebae</name>
    <dbReference type="NCBI Taxonomy" id="91604"/>
    <lineage>
        <taxon>Bacteria</taxon>
        <taxon>Pseudomonadati</taxon>
        <taxon>Pseudomonadota</taxon>
        <taxon>Alphaproteobacteria</taxon>
        <taxon>Holosporales</taxon>
        <taxon>Candidatus Paracaedibacteraceae</taxon>
        <taxon>Candidatus Odyssella</taxon>
    </lineage>
</organism>
<dbReference type="SUPFAM" id="SSF52540">
    <property type="entry name" value="P-loop containing nucleoside triphosphate hydrolases"/>
    <property type="match status" value="1"/>
</dbReference>
<evidence type="ECO:0000256" key="7">
    <source>
        <dbReference type="SAM" id="Phobius"/>
    </source>
</evidence>
<dbReference type="RefSeq" id="WP_038466331.1">
    <property type="nucleotide sequence ID" value="NZ_CP008941.1"/>
</dbReference>
<dbReference type="InterPro" id="IPR003439">
    <property type="entry name" value="ABC_transporter-like_ATP-bd"/>
</dbReference>
<evidence type="ECO:0000256" key="4">
    <source>
        <dbReference type="ARBA" id="ARBA00022840"/>
    </source>
</evidence>
<evidence type="ECO:0000259" key="8">
    <source>
        <dbReference type="PROSITE" id="PS50893"/>
    </source>
</evidence>
<feature type="domain" description="ABC transporter" evidence="8">
    <location>
        <begin position="456"/>
        <end position="687"/>
    </location>
</feature>
<accession>A0A077AZL7</accession>
<dbReference type="eggNOG" id="COG2274">
    <property type="taxonomic scope" value="Bacteria"/>
</dbReference>
<feature type="transmembrane region" description="Helical" evidence="7">
    <location>
        <begin position="146"/>
        <end position="166"/>
    </location>
</feature>
<feature type="transmembrane region" description="Helical" evidence="7">
    <location>
        <begin position="257"/>
        <end position="276"/>
    </location>
</feature>
<keyword evidence="3" id="KW-0547">Nucleotide-binding</keyword>
<evidence type="ECO:0000256" key="6">
    <source>
        <dbReference type="ARBA" id="ARBA00023136"/>
    </source>
</evidence>
<dbReference type="PANTHER" id="PTHR43394:SF1">
    <property type="entry name" value="ATP-BINDING CASSETTE SUB-FAMILY B MEMBER 10, MITOCHONDRIAL"/>
    <property type="match status" value="1"/>
</dbReference>
<dbReference type="Gene3D" id="1.20.1560.10">
    <property type="entry name" value="ABC transporter type 1, transmembrane domain"/>
    <property type="match status" value="1"/>
</dbReference>
<dbReference type="GO" id="GO:0005524">
    <property type="term" value="F:ATP binding"/>
    <property type="evidence" value="ECO:0007669"/>
    <property type="project" value="UniProtKB-KW"/>
</dbReference>
<dbReference type="EMBL" id="CP008941">
    <property type="protein sequence ID" value="AIK97158.1"/>
    <property type="molecule type" value="Genomic_DNA"/>
</dbReference>
<dbReference type="SMART" id="SM00382">
    <property type="entry name" value="AAA"/>
    <property type="match status" value="1"/>
</dbReference>
<dbReference type="GO" id="GO:0005886">
    <property type="term" value="C:plasma membrane"/>
    <property type="evidence" value="ECO:0007669"/>
    <property type="project" value="UniProtKB-SubCell"/>
</dbReference>
<reference evidence="10 11" key="1">
    <citation type="submission" date="2014-07" db="EMBL/GenBank/DDBJ databases">
        <title>Comparative genomic insights into amoeba endosymbionts belonging to the families of Holosporaceae and Candidatus Midichloriaceae within Rickettsiales.</title>
        <authorList>
            <person name="Wang Z."/>
            <person name="Wu M."/>
        </authorList>
    </citation>
    <scope>NUCLEOTIDE SEQUENCE [LARGE SCALE GENOMIC DNA]</scope>
    <source>
        <strain evidence="10">PRA3</strain>
    </source>
</reference>
<dbReference type="InterPro" id="IPR039421">
    <property type="entry name" value="Type_1_exporter"/>
</dbReference>
<dbReference type="Pfam" id="PF00005">
    <property type="entry name" value="ABC_tran"/>
    <property type="match status" value="1"/>
</dbReference>
<sequence length="688" mass="77239">MTNFNYINCLKPLLRTLGWQGSSRRVFEAVPYDVTEIDLIDLKNIFVSLGYTCYSKKVKLSKLSRSFLPTLFINESKGIFWVIYERTEKDFLYIDCRNGEKAAIPVSKRLSGVRYNFVKGLHPEISAKSWFLCLFDRLSRDLWQPVVMAILGGLSTLAIPLFVQFMYDHVISIQSEKMVPYCVGGLGLVFLSMILFAYIKNRYLSYLGARLNILINNDIERQLMMLSPSHLKEDSIGEQVLKLRQFDYGREMVPRSLVLALFELPIIILATIAMAIVGQELALIPLMAMGLTLMLVKFFYGRLSSLTTKAVAVHKTSSNFIHETLLSLQALHNLAAERAWSDRYRTYGSDTAIQERVLSDKINQLSTWSLSILKGAGALTVCWGIQQVIEGNLSGGTLMAVIILMGQVFWSLYTLVGQVQDLPLFRETVSKINQLMVAPIEGLPTIQSAIKPQGHLSVDDVYFRYPGQSKMALQGVRMEANPGEIVAIIGQNASGKSTFVRLLMRLHDPMSGDIKLDGININTFDPIAYRQSIGYAPSVPQFFVGTIAQNMRLAQPEATDKEILYAFEQVGVTEEIHKLPNGIHTRLSDQYQQDYSAGFLQKLNLARALIRDSNVLIFDEPVGNIDFKSDAVFKDTIQNLKGKKTVIIVTHRPSIINLADRILVLNQGIMRLFGPREQVLNILSGNAA</sequence>
<proteinExistence type="predicted"/>
<keyword evidence="6 7" id="KW-0472">Membrane</keyword>
<dbReference type="InterPro" id="IPR027417">
    <property type="entry name" value="P-loop_NTPase"/>
</dbReference>
<evidence type="ECO:0008006" key="12">
    <source>
        <dbReference type="Google" id="ProtNLM"/>
    </source>
</evidence>
<dbReference type="GO" id="GO:0015421">
    <property type="term" value="F:ABC-type oligopeptide transporter activity"/>
    <property type="evidence" value="ECO:0007669"/>
    <property type="project" value="TreeGrafter"/>
</dbReference>
<dbReference type="SUPFAM" id="SSF90123">
    <property type="entry name" value="ABC transporter transmembrane region"/>
    <property type="match status" value="1"/>
</dbReference>
<dbReference type="KEGG" id="paca:ID47_11100"/>
<dbReference type="InterPro" id="IPR011527">
    <property type="entry name" value="ABC1_TM_dom"/>
</dbReference>
<dbReference type="PANTHER" id="PTHR43394">
    <property type="entry name" value="ATP-DEPENDENT PERMEASE MDL1, MITOCHONDRIAL"/>
    <property type="match status" value="1"/>
</dbReference>
<evidence type="ECO:0000256" key="1">
    <source>
        <dbReference type="ARBA" id="ARBA00004651"/>
    </source>
</evidence>
<feature type="transmembrane region" description="Helical" evidence="7">
    <location>
        <begin position="398"/>
        <end position="416"/>
    </location>
</feature>
<evidence type="ECO:0000313" key="11">
    <source>
        <dbReference type="Proteomes" id="UP000028926"/>
    </source>
</evidence>
<comment type="subcellular location">
    <subcellularLocation>
        <location evidence="1">Cell membrane</location>
        <topology evidence="1">Multi-pass membrane protein</topology>
    </subcellularLocation>
</comment>
<gene>
    <name evidence="10" type="ORF">ID47_11100</name>
</gene>